<organism evidence="1 2">
    <name type="scientific">Mycolicibacterium brumae</name>
    <dbReference type="NCBI Taxonomy" id="85968"/>
    <lineage>
        <taxon>Bacteria</taxon>
        <taxon>Bacillati</taxon>
        <taxon>Actinomycetota</taxon>
        <taxon>Actinomycetes</taxon>
        <taxon>Mycobacteriales</taxon>
        <taxon>Mycobacteriaceae</taxon>
        <taxon>Mycolicibacterium</taxon>
    </lineage>
</organism>
<dbReference type="Proteomes" id="UP000230551">
    <property type="component" value="Unassembled WGS sequence"/>
</dbReference>
<comment type="caution">
    <text evidence="1">The sequence shown here is derived from an EMBL/GenBank/DDBJ whole genome shotgun (WGS) entry which is preliminary data.</text>
</comment>
<evidence type="ECO:0008006" key="3">
    <source>
        <dbReference type="Google" id="ProtNLM"/>
    </source>
</evidence>
<dbReference type="OrthoDB" id="4763847at2"/>
<evidence type="ECO:0000313" key="1">
    <source>
        <dbReference type="EMBL" id="PIB77708.1"/>
    </source>
</evidence>
<dbReference type="GO" id="GO:0009306">
    <property type="term" value="P:protein secretion"/>
    <property type="evidence" value="ECO:0007669"/>
    <property type="project" value="InterPro"/>
</dbReference>
<name>A0A2G5PHC5_9MYCO</name>
<dbReference type="RefSeq" id="WP_090588083.1">
    <property type="nucleotide sequence ID" value="NZ_CP104302.1"/>
</dbReference>
<dbReference type="InterPro" id="IPR022536">
    <property type="entry name" value="EspC"/>
</dbReference>
<keyword evidence="2" id="KW-1185">Reference proteome</keyword>
<accession>A0A2G5PHC5</accession>
<sequence>MADPQSSAQVDTAVLDAAATGFDLLSRTLDARAAWSRLAFGATTAGRSHVGAGQSLRQALDPLAAAMAGWERAAAGIAAVLRSGSQRYRAGESDAAALIGSG</sequence>
<dbReference type="Pfam" id="PF10824">
    <property type="entry name" value="T7SS_ESX_EspC"/>
    <property type="match status" value="1"/>
</dbReference>
<gene>
    <name evidence="1" type="ORF">CQY22_001885</name>
</gene>
<dbReference type="STRING" id="85968.GCA_900073015_01470"/>
<evidence type="ECO:0000313" key="2">
    <source>
        <dbReference type="Proteomes" id="UP000230551"/>
    </source>
</evidence>
<reference evidence="1 2" key="1">
    <citation type="journal article" date="2017" name="Infect. Genet. Evol.">
        <title>The new phylogeny of the genus Mycobacterium: The old and the news.</title>
        <authorList>
            <person name="Tortoli E."/>
            <person name="Fedrizzi T."/>
            <person name="Meehan C.J."/>
            <person name="Trovato A."/>
            <person name="Grottola A."/>
            <person name="Giacobazzi E."/>
            <person name="Serpini G.F."/>
            <person name="Tagliazucchi S."/>
            <person name="Fabio A."/>
            <person name="Bettua C."/>
            <person name="Bertorelli R."/>
            <person name="Frascaro F."/>
            <person name="De Sanctis V."/>
            <person name="Pecorari M."/>
            <person name="Jousson O."/>
            <person name="Segata N."/>
            <person name="Cirillo D.M."/>
        </authorList>
    </citation>
    <scope>NUCLEOTIDE SEQUENCE [LARGE SCALE GENOMIC DNA]</scope>
    <source>
        <strain evidence="1 2">CIP1034565</strain>
    </source>
</reference>
<protein>
    <recommendedName>
        <fullName evidence="3">ESX-1 secretion-associated protein</fullName>
    </recommendedName>
</protein>
<dbReference type="AlphaFoldDB" id="A0A2G5PHC5"/>
<proteinExistence type="predicted"/>
<dbReference type="EMBL" id="PDCN02000001">
    <property type="protein sequence ID" value="PIB77708.1"/>
    <property type="molecule type" value="Genomic_DNA"/>
</dbReference>